<keyword evidence="3" id="KW-1185">Reference proteome</keyword>
<feature type="signal peptide" evidence="1">
    <location>
        <begin position="1"/>
        <end position="20"/>
    </location>
</feature>
<protein>
    <submittedName>
        <fullName evidence="2">Uncharacterized protein</fullName>
    </submittedName>
</protein>
<feature type="chain" id="PRO_5012306385" evidence="1">
    <location>
        <begin position="21"/>
        <end position="1259"/>
    </location>
</feature>
<keyword evidence="1" id="KW-0732">Signal</keyword>
<accession>A0A1Z5JTZ0</accession>
<organism evidence="2 3">
    <name type="scientific">Fistulifera solaris</name>
    <name type="common">Oleaginous diatom</name>
    <dbReference type="NCBI Taxonomy" id="1519565"/>
    <lineage>
        <taxon>Eukaryota</taxon>
        <taxon>Sar</taxon>
        <taxon>Stramenopiles</taxon>
        <taxon>Ochrophyta</taxon>
        <taxon>Bacillariophyta</taxon>
        <taxon>Bacillariophyceae</taxon>
        <taxon>Bacillariophycidae</taxon>
        <taxon>Naviculales</taxon>
        <taxon>Naviculaceae</taxon>
        <taxon>Fistulifera</taxon>
    </lineage>
</organism>
<evidence type="ECO:0000313" key="3">
    <source>
        <dbReference type="Proteomes" id="UP000198406"/>
    </source>
</evidence>
<evidence type="ECO:0000256" key="1">
    <source>
        <dbReference type="SAM" id="SignalP"/>
    </source>
</evidence>
<dbReference type="EMBL" id="BDSP01000117">
    <property type="protein sequence ID" value="GAX17505.1"/>
    <property type="molecule type" value="Genomic_DNA"/>
</dbReference>
<dbReference type="AlphaFoldDB" id="A0A1Z5JTZ0"/>
<dbReference type="Proteomes" id="UP000198406">
    <property type="component" value="Unassembled WGS sequence"/>
</dbReference>
<name>A0A1Z5JTZ0_FISSO</name>
<dbReference type="InParanoid" id="A0A1Z5JTZ0"/>
<sequence>MLRFILSFIWLFAVSVFARGIPFLDKQRRASDIIHDLITRSGIDNDPESQEFREMIITYPNNNPLKLLHYLAPKIPAIRHSPDISLRIRASRTDMDCGLAACVIATLGRICELQEEFVDDILKDRRFEQLVECVMCGVDHKDTYTEGLSIRDACRAAWGLAVLSSHQKSSDDNSRAALKALVSRVAHVLEHRQELLKRGDMLTNGVETVEKGIELFSEELAEDAVSVLWTFACVKACTGQNISSLVDLCTSLLVQDPFITRKTAQEEILSDIEMDTNIELGTNDVVERLAQSELATDSASSDVEIPSADHVVFETDRSSVPVAETLETSTAREKTCLLDWLSPNELIDSLWAIALIREKMDNTSSATDEYCEKALQRMAGVLQVELCRLRNHQEGEETVSREYLHDGIRNLDKEVKVSGESNALDHAVSDDDTEVEERSESDNLKESLIRNGDSITSEETGAFKNLSDATDGIEFTGLEEMRNDAADIDNTEVPDLVEHDKIPLIVADAIDLVKTGRLEDDGIEMIATQAEEYKVEVLGDASEAIENSRQLSLDISDVGDNQPLVSCLSSRDLCSLAWAVTELDGSHREAVVHDVSNMLNLLGVGSMNGLSGADLTNLCWALAKSSFAVQVDVSDVVVKWIADRAIEITSGDEFFNDSPSLLIQFTPHELGRLVWSLSTILLDQGTVRWTSVSIVSLTYRALLIAASHLALFRSEDMARVVWAFLSLTDTSVSFGWPGVPAALGKLLATIETSLLDWESMREISHDGTEMHDHREPSKVTTFLRTSKFALRFFDQRIEHAIDDSHDIPGHAKHSNRLPLLRDVSVDPLSLCKLSSAVCKLAHQFDKAIIQSGVLTRVLLRLFVSHDGRLLRECPLPDLVRLTETAALSMEVPAARSLTNHFARKVLHFINQMPSDESGYTWLDLELDDMSGLIWSLGQLGATFCDADSDRPTAHRRLRLAVKPHFVVHSMESLSVSKAIRLLNGLVSTQLALHMTDRVVQVLLHLEHKLSATEEELDVCVLLSTLATLRRDLIEKDLERQSNFEKHLVDDPASAVGLDHDSDESMPSEPVSTDQLLDLCDRVRVSLTASTLTRFPKTSTSDLITILSVLIRDRLECDEMVRTIENCIQDRAKAFDAQRRATSTLNAASSALRALLYASTNESNDFLTTMTDEAPSLRVDSLEPTVTALDELMNAHCTDARVSKEPNTDALELELSKLRELIEQYNRLDFKSGGSKQNAGRKMTQRSFTRLFPVLSQTVP</sequence>
<dbReference type="OrthoDB" id="42265at2759"/>
<gene>
    <name evidence="2" type="ORF">FisN_5Hh158</name>
</gene>
<reference evidence="2 3" key="1">
    <citation type="journal article" date="2015" name="Plant Cell">
        <title>Oil accumulation by the oleaginous diatom Fistulifera solaris as revealed by the genome and transcriptome.</title>
        <authorList>
            <person name="Tanaka T."/>
            <person name="Maeda Y."/>
            <person name="Veluchamy A."/>
            <person name="Tanaka M."/>
            <person name="Abida H."/>
            <person name="Marechal E."/>
            <person name="Bowler C."/>
            <person name="Muto M."/>
            <person name="Sunaga Y."/>
            <person name="Tanaka M."/>
            <person name="Yoshino T."/>
            <person name="Taniguchi T."/>
            <person name="Fukuda Y."/>
            <person name="Nemoto M."/>
            <person name="Matsumoto M."/>
            <person name="Wong P.S."/>
            <person name="Aburatani S."/>
            <person name="Fujibuchi W."/>
        </authorList>
    </citation>
    <scope>NUCLEOTIDE SEQUENCE [LARGE SCALE GENOMIC DNA]</scope>
    <source>
        <strain evidence="2 3">JPCC DA0580</strain>
    </source>
</reference>
<evidence type="ECO:0000313" key="2">
    <source>
        <dbReference type="EMBL" id="GAX17505.1"/>
    </source>
</evidence>
<comment type="caution">
    <text evidence="2">The sequence shown here is derived from an EMBL/GenBank/DDBJ whole genome shotgun (WGS) entry which is preliminary data.</text>
</comment>
<proteinExistence type="predicted"/>